<reference evidence="3 4" key="1">
    <citation type="submission" date="2016-12" db="EMBL/GenBank/DDBJ databases">
        <authorList>
            <person name="Song W.-J."/>
            <person name="Kurnit D.M."/>
        </authorList>
    </citation>
    <scope>NUCLEOTIDE SEQUENCE [LARGE SCALE GENOMIC DNA]</scope>
    <source>
        <strain evidence="3 4">DSM 19599</strain>
    </source>
</reference>
<feature type="region of interest" description="Disordered" evidence="1">
    <location>
        <begin position="593"/>
        <end position="613"/>
    </location>
</feature>
<dbReference type="Proteomes" id="UP000186406">
    <property type="component" value="Unassembled WGS sequence"/>
</dbReference>
<feature type="compositionally biased region" description="Low complexity" evidence="1">
    <location>
        <begin position="10"/>
        <end position="32"/>
    </location>
</feature>
<protein>
    <submittedName>
        <fullName evidence="3">TIGR02302 family protein</fullName>
    </submittedName>
</protein>
<feature type="region of interest" description="Disordered" evidence="1">
    <location>
        <begin position="271"/>
        <end position="309"/>
    </location>
</feature>
<keyword evidence="2" id="KW-0812">Transmembrane</keyword>
<evidence type="ECO:0000313" key="4">
    <source>
        <dbReference type="Proteomes" id="UP000186406"/>
    </source>
</evidence>
<feature type="compositionally biased region" description="Gly residues" evidence="1">
    <location>
        <begin position="781"/>
        <end position="792"/>
    </location>
</feature>
<sequence length="921" mass="98702">MDGAKRMTRPTDTAADATPGASGAGGPARESGPQAAIDRLVRRARLAILWERAWPPLAFVLGIVALFFGASWLGLWSVVDPWVRAVLLAAFAALFAVPLVALVRFARPLRTDAIARIEQVSGRPHRPLTAFDDSLADPEADPTTRALWSAHRRRVAAEIASLQAGAPAPKLYRRDPFAVRAVVGLVLFVGLFAGAGHYRERIAAAFAPFASPVAAPPVRLDAWVTPPGYTGRAPVFLTGATAGNGERTVRVPSGSELVVRIQGANDARVTAEDAEGSHVVEPTAPEGAGGKTADAKAGEAKKPADASTATAAIPAERRIALTANGSVTVTREGAQLARWNFVVDRDTPPTIAWTGAPTADKGNALQFNYQVSDDYGVSEAFALVKPIPEPGADGRRPLVDAPEVRLSLPPKPARSGAARTVENLTKHPWAGSRVSVVLVARDEAGQEGRSEPMEVTLPERPFRVPLARAIIEQRRDLALDAEAQLQVIEALDALMIAPDGIFRSPTAYLGTRMVYGKLVAARSDDALKPLLDEMWELALAVEDGSTSLAAQALRDAQDRLRQALQDGASDEEIARLTEELRQAMQRYLSALAEQARRNPQSAQSPPDQDTQMVRPQDLDEMLKRIEELSKTGSKEAAEQLLSQLQEMLENMQMAQPGQNGPGQQGQGSLDALGRMIQEQQKLMDETYRLDRGDGQGQDGQQGQTGEGQQGQNGSGQDGSGRLQELQRRQDQLSQQLGRMLDELNRQNGSQPGQGQGQGQGQGDTPGQGQMGQNQGQTPGQSGNGQSGEGQPGDGRDALGRAGRAMGDAGRSLGNRDTANALDQQGEALDALRRGAQQMAEQMARQNGQQRGNGSGPYAGSEDPLGRSRHSQGPDFGTSVKVPDEIDVQRARRILDELRRRLGELGRSQFELDYLERLLPHD</sequence>
<dbReference type="NCBIfam" id="TIGR02302">
    <property type="entry name" value="aProt_lowcomp"/>
    <property type="match status" value="1"/>
</dbReference>
<organism evidence="3 4">
    <name type="scientific">Pseudoxanthobacter soli DSM 19599</name>
    <dbReference type="NCBI Taxonomy" id="1123029"/>
    <lineage>
        <taxon>Bacteria</taxon>
        <taxon>Pseudomonadati</taxon>
        <taxon>Pseudomonadota</taxon>
        <taxon>Alphaproteobacteria</taxon>
        <taxon>Hyphomicrobiales</taxon>
        <taxon>Segnochrobactraceae</taxon>
        <taxon>Pseudoxanthobacter</taxon>
    </lineage>
</organism>
<feature type="compositionally biased region" description="Low complexity" evidence="1">
    <location>
        <begin position="770"/>
        <end position="780"/>
    </location>
</feature>
<dbReference type="Pfam" id="PF13779">
    <property type="entry name" value="DUF4175"/>
    <property type="match status" value="1"/>
</dbReference>
<feature type="compositionally biased region" description="Gly residues" evidence="1">
    <location>
        <begin position="751"/>
        <end position="769"/>
    </location>
</feature>
<feature type="compositionally biased region" description="Basic and acidic residues" evidence="1">
    <location>
        <begin position="293"/>
        <end position="304"/>
    </location>
</feature>
<feature type="compositionally biased region" description="Gly residues" evidence="1">
    <location>
        <begin position="694"/>
        <end position="718"/>
    </location>
</feature>
<accession>A0A1M7ZFE1</accession>
<dbReference type="EMBL" id="FRXO01000002">
    <property type="protein sequence ID" value="SHO63593.1"/>
    <property type="molecule type" value="Genomic_DNA"/>
</dbReference>
<dbReference type="InterPro" id="IPR012683">
    <property type="entry name" value="CHP02302_TM"/>
</dbReference>
<feature type="region of interest" description="Disordered" evidence="1">
    <location>
        <begin position="689"/>
        <end position="882"/>
    </location>
</feature>
<gene>
    <name evidence="3" type="ORF">SAMN02745172_01459</name>
</gene>
<proteinExistence type="predicted"/>
<keyword evidence="2" id="KW-1133">Transmembrane helix</keyword>
<dbReference type="AlphaFoldDB" id="A0A1M7ZFE1"/>
<evidence type="ECO:0000313" key="3">
    <source>
        <dbReference type="EMBL" id="SHO63593.1"/>
    </source>
</evidence>
<dbReference type="STRING" id="1123029.SAMN02745172_01459"/>
<feature type="transmembrane region" description="Helical" evidence="2">
    <location>
        <begin position="177"/>
        <end position="198"/>
    </location>
</feature>
<evidence type="ECO:0000256" key="2">
    <source>
        <dbReference type="SAM" id="Phobius"/>
    </source>
</evidence>
<feature type="transmembrane region" description="Helical" evidence="2">
    <location>
        <begin position="53"/>
        <end position="76"/>
    </location>
</feature>
<name>A0A1M7ZFE1_9HYPH</name>
<feature type="region of interest" description="Disordered" evidence="1">
    <location>
        <begin position="1"/>
        <end position="32"/>
    </location>
</feature>
<feature type="compositionally biased region" description="Polar residues" evidence="1">
    <location>
        <begin position="597"/>
        <end position="613"/>
    </location>
</feature>
<keyword evidence="4" id="KW-1185">Reference proteome</keyword>
<keyword evidence="2" id="KW-0472">Membrane</keyword>
<feature type="compositionally biased region" description="Low complexity" evidence="1">
    <location>
        <begin position="799"/>
        <end position="810"/>
    </location>
</feature>
<feature type="transmembrane region" description="Helical" evidence="2">
    <location>
        <begin position="82"/>
        <end position="106"/>
    </location>
</feature>
<evidence type="ECO:0000256" key="1">
    <source>
        <dbReference type="SAM" id="MobiDB-lite"/>
    </source>
</evidence>